<dbReference type="SUPFAM" id="SSF53850">
    <property type="entry name" value="Periplasmic binding protein-like II"/>
    <property type="match status" value="1"/>
</dbReference>
<reference evidence="3 4" key="1">
    <citation type="submission" date="2020-08" db="EMBL/GenBank/DDBJ databases">
        <title>Genomic Encyclopedia of Type Strains, Phase IV (KMG-IV): sequencing the most valuable type-strain genomes for metagenomic binning, comparative biology and taxonomic classification.</title>
        <authorList>
            <person name="Goeker M."/>
        </authorList>
    </citation>
    <scope>NUCLEOTIDE SEQUENCE [LARGE SCALE GENOMIC DNA]</scope>
    <source>
        <strain evidence="3 4">DSM 27165</strain>
    </source>
</reference>
<comment type="caution">
    <text evidence="3">The sequence shown here is derived from an EMBL/GenBank/DDBJ whole genome shotgun (WGS) entry which is preliminary data.</text>
</comment>
<dbReference type="Proteomes" id="UP000575898">
    <property type="component" value="Unassembled WGS sequence"/>
</dbReference>
<dbReference type="Gene3D" id="3.40.190.10">
    <property type="entry name" value="Periplasmic binding protein-like II"/>
    <property type="match status" value="2"/>
</dbReference>
<evidence type="ECO:0000256" key="1">
    <source>
        <dbReference type="ARBA" id="ARBA00022729"/>
    </source>
</evidence>
<dbReference type="AlphaFoldDB" id="A0A840MDY3"/>
<keyword evidence="1" id="KW-0732">Signal</keyword>
<name>A0A840MDY3_9PROT</name>
<sequence length="253" mass="29267">MSFIATICLLIANFGQASYGKDIVRIAAGEWPPYLSENMPGHGVAAQIITDIFAELGYQVEYRFLPWPRAFKEAKAGNFDGTAVWLKNDERLADFYYSNPVIRERHVLFHMRELPFSWESIQDLQGLKIGGILNFSYGDEFDKAEKSGKIHVDRTNTDVQNFRKLLAGRIQIYPQELQVSINVLQTNFSPEEVSRITYHAKPLMEKDSFLLLSKKIKRNQDLINLFNYKLDRLKESGKYQKYFPRSQEISPSK</sequence>
<organism evidence="3 4">
    <name type="scientific">Chitinivorax tropicus</name>
    <dbReference type="NCBI Taxonomy" id="714531"/>
    <lineage>
        <taxon>Bacteria</taxon>
        <taxon>Pseudomonadati</taxon>
        <taxon>Pseudomonadota</taxon>
        <taxon>Betaproteobacteria</taxon>
        <taxon>Chitinivorax</taxon>
    </lineage>
</organism>
<dbReference type="RefSeq" id="WP_184033798.1">
    <property type="nucleotide sequence ID" value="NZ_JACHHY010000001.1"/>
</dbReference>
<keyword evidence="4" id="KW-1185">Reference proteome</keyword>
<dbReference type="PANTHER" id="PTHR35936:SF25">
    <property type="entry name" value="ABC TRANSPORTER SUBSTRATE-BINDING PROTEIN"/>
    <property type="match status" value="1"/>
</dbReference>
<evidence type="ECO:0000313" key="3">
    <source>
        <dbReference type="EMBL" id="MBB5016888.1"/>
    </source>
</evidence>
<evidence type="ECO:0000313" key="4">
    <source>
        <dbReference type="Proteomes" id="UP000575898"/>
    </source>
</evidence>
<dbReference type="Pfam" id="PF00497">
    <property type="entry name" value="SBP_bac_3"/>
    <property type="match status" value="1"/>
</dbReference>
<dbReference type="PANTHER" id="PTHR35936">
    <property type="entry name" value="MEMBRANE-BOUND LYTIC MUREIN TRANSGLYCOSYLASE F"/>
    <property type="match status" value="1"/>
</dbReference>
<feature type="domain" description="Solute-binding protein family 3/N-terminal" evidence="2">
    <location>
        <begin position="29"/>
        <end position="242"/>
    </location>
</feature>
<evidence type="ECO:0000259" key="2">
    <source>
        <dbReference type="Pfam" id="PF00497"/>
    </source>
</evidence>
<accession>A0A840MDY3</accession>
<protein>
    <submittedName>
        <fullName evidence="3">Polar amino acid transport system substrate-binding protein</fullName>
    </submittedName>
</protein>
<dbReference type="InterPro" id="IPR001638">
    <property type="entry name" value="Solute-binding_3/MltF_N"/>
</dbReference>
<dbReference type="EMBL" id="JACHHY010000001">
    <property type="protein sequence ID" value="MBB5016888.1"/>
    <property type="molecule type" value="Genomic_DNA"/>
</dbReference>
<proteinExistence type="predicted"/>
<gene>
    <name evidence="3" type="ORF">HNQ59_000150</name>
</gene>